<gene>
    <name evidence="2" type="ORF">LK487_15265</name>
</gene>
<organism evidence="2 3">
    <name type="scientific">Agathobacter rectalis</name>
    <dbReference type="NCBI Taxonomy" id="39491"/>
    <lineage>
        <taxon>Bacteria</taxon>
        <taxon>Bacillati</taxon>
        <taxon>Bacillota</taxon>
        <taxon>Clostridia</taxon>
        <taxon>Lachnospirales</taxon>
        <taxon>Lachnospiraceae</taxon>
        <taxon>Agathobacter</taxon>
    </lineage>
</organism>
<evidence type="ECO:0000313" key="3">
    <source>
        <dbReference type="Proteomes" id="UP001197847"/>
    </source>
</evidence>
<sequence length="292" mass="33997">MASDILKKIIEQKIDIFAGTFGEDASNIFTRDKKLFHPLEYGMYKERCIKELLSFVSSKSVGISDGFLITSKNSVSTQCDIVMYDKDTIPLIDNGIAHFYPVEIVKGIGEVKSTLNKVEFTKALVKLARNKLLYQERKGRLKSEERRFSENSEIFSFLVCNKLSFDITKIDFDEVYNEISDVKCRHNVVLSLQDGILTYTLNFSELPTKQKEHFINMGGDIKANPVIWNYPHHTEEDEFYKCCNNFIKINYDDKYKHIIHFLIIIKALLEEGYEYDFDFVEYLTNDKVKIFS</sequence>
<protein>
    <recommendedName>
        <fullName evidence="1">DUF6602 domain-containing protein</fullName>
    </recommendedName>
</protein>
<name>A0AAW4WQY3_9FIRM</name>
<dbReference type="InterPro" id="IPR046537">
    <property type="entry name" value="DUF6602"/>
</dbReference>
<dbReference type="CDD" id="cd21173">
    <property type="entry name" value="NucC-like"/>
    <property type="match status" value="1"/>
</dbReference>
<dbReference type="AlphaFoldDB" id="A0AAW4WQY3"/>
<dbReference type="Pfam" id="PF20247">
    <property type="entry name" value="DUF6602"/>
    <property type="match status" value="1"/>
</dbReference>
<evidence type="ECO:0000259" key="1">
    <source>
        <dbReference type="Pfam" id="PF20247"/>
    </source>
</evidence>
<reference evidence="2" key="1">
    <citation type="submission" date="2021-10" db="EMBL/GenBank/DDBJ databases">
        <title>Collection of gut derived symbiotic bacterial strains cultured from healthy donors.</title>
        <authorList>
            <person name="Lin H."/>
            <person name="Littmann E."/>
            <person name="Claire K."/>
            <person name="Pamer E."/>
        </authorList>
    </citation>
    <scope>NUCLEOTIDE SEQUENCE</scope>
    <source>
        <strain evidence="2">MSK.22.92</strain>
    </source>
</reference>
<evidence type="ECO:0000313" key="2">
    <source>
        <dbReference type="EMBL" id="MCC2748361.1"/>
    </source>
</evidence>
<dbReference type="RefSeq" id="WP_055164507.1">
    <property type="nucleotide sequence ID" value="NZ_JAAISB010000038.1"/>
</dbReference>
<comment type="caution">
    <text evidence="2">The sequence shown here is derived from an EMBL/GenBank/DDBJ whole genome shotgun (WGS) entry which is preliminary data.</text>
</comment>
<proteinExistence type="predicted"/>
<feature type="domain" description="DUF6602" evidence="1">
    <location>
        <begin position="33"/>
        <end position="129"/>
    </location>
</feature>
<accession>A0AAW4WQY3</accession>
<dbReference type="EMBL" id="JAJFBX010000033">
    <property type="protein sequence ID" value="MCC2748361.1"/>
    <property type="molecule type" value="Genomic_DNA"/>
</dbReference>
<dbReference type="Proteomes" id="UP001197847">
    <property type="component" value="Unassembled WGS sequence"/>
</dbReference>